<feature type="compositionally biased region" description="Acidic residues" evidence="1">
    <location>
        <begin position="77"/>
        <end position="119"/>
    </location>
</feature>
<sequence>MPSSAFAKYFLPLSHDQCTAYSSFLPALPLHSSGPPNARACRFQADTETAKEDDAVRCESPRGGAGRRAEGWSEWREEGEEEEDEEEDEEEEAWREEEEEEEEEEEGGDGMGEEAEDDERAAACLPVLCIGLSSLSVWFGV</sequence>
<evidence type="ECO:0000256" key="1">
    <source>
        <dbReference type="SAM" id="MobiDB-lite"/>
    </source>
</evidence>
<dbReference type="AlphaFoldDB" id="A0A0G4I8G7"/>
<reference evidence="2" key="1">
    <citation type="submission" date="2014-11" db="EMBL/GenBank/DDBJ databases">
        <authorList>
            <person name="Otto D Thomas"/>
            <person name="Naeem Raeece"/>
        </authorList>
    </citation>
    <scope>NUCLEOTIDE SEQUENCE</scope>
</reference>
<evidence type="ECO:0000313" key="2">
    <source>
        <dbReference type="EMBL" id="CEM53292.1"/>
    </source>
</evidence>
<dbReference type="EMBL" id="CDMZ01005605">
    <property type="protein sequence ID" value="CEM53292.1"/>
    <property type="molecule type" value="Genomic_DNA"/>
</dbReference>
<gene>
    <name evidence="2" type="ORF">Cvel_11857</name>
</gene>
<dbReference type="VEuPathDB" id="CryptoDB:Cvel_11857"/>
<feature type="region of interest" description="Disordered" evidence="1">
    <location>
        <begin position="52"/>
        <end position="119"/>
    </location>
</feature>
<feature type="compositionally biased region" description="Basic and acidic residues" evidence="1">
    <location>
        <begin position="67"/>
        <end position="76"/>
    </location>
</feature>
<proteinExistence type="predicted"/>
<accession>A0A0G4I8G7</accession>
<protein>
    <submittedName>
        <fullName evidence="2">Uncharacterized protein</fullName>
    </submittedName>
</protein>
<organism evidence="2">
    <name type="scientific">Chromera velia CCMP2878</name>
    <dbReference type="NCBI Taxonomy" id="1169474"/>
    <lineage>
        <taxon>Eukaryota</taxon>
        <taxon>Sar</taxon>
        <taxon>Alveolata</taxon>
        <taxon>Colpodellida</taxon>
        <taxon>Chromeraceae</taxon>
        <taxon>Chromera</taxon>
    </lineage>
</organism>
<name>A0A0G4I8G7_9ALVE</name>